<sequence length="133" mass="15033">MKEEIKQLALYRMSRAKEALDEAELLLSNGHVLTSVNRLYYACFYAVSAILLLKGYSSPKHSGIRSLFHQKLVKPGLVSLSAGKLYNRLFDGRQKADYADMVKFEAEDVAAWLGEARELVHEIDTLVTDEIKL</sequence>
<evidence type="ECO:0000259" key="2">
    <source>
        <dbReference type="Pfam" id="PF05168"/>
    </source>
</evidence>
<evidence type="ECO:0000313" key="4">
    <source>
        <dbReference type="Proteomes" id="UP000009229"/>
    </source>
</evidence>
<dbReference type="Gene3D" id="1.20.120.330">
    <property type="entry name" value="Nucleotidyltransferases domain 2"/>
    <property type="match status" value="1"/>
</dbReference>
<proteinExistence type="inferred from homology"/>
<feature type="domain" description="HEPN" evidence="2">
    <location>
        <begin position="12"/>
        <end position="122"/>
    </location>
</feature>
<dbReference type="Proteomes" id="UP000009229">
    <property type="component" value="Chromosome"/>
</dbReference>
<dbReference type="PANTHER" id="PTHR36565:SF1">
    <property type="entry name" value="UPF0332 PROTEIN TM_1000"/>
    <property type="match status" value="1"/>
</dbReference>
<name>A0AAU8Q143_DESK7</name>
<accession>A0AAU8Q143</accession>
<gene>
    <name evidence="3" type="ordered locus">Desku_0700</name>
</gene>
<comment type="similarity">
    <text evidence="1">Belongs to the UPF0332 family.</text>
</comment>
<dbReference type="InterPro" id="IPR052226">
    <property type="entry name" value="UPF0332_toxin"/>
</dbReference>
<protein>
    <submittedName>
        <fullName evidence="3">HEPN domain protein</fullName>
    </submittedName>
</protein>
<dbReference type="KEGG" id="dku:Desku_0700"/>
<evidence type="ECO:0000313" key="3">
    <source>
        <dbReference type="EMBL" id="AEG14308.1"/>
    </source>
</evidence>
<reference evidence="4" key="1">
    <citation type="submission" date="2011-05" db="EMBL/GenBank/DDBJ databases">
        <title>Complete sequence of Desulfotomaculum kuznetsovii DSM 6115.</title>
        <authorList>
            <person name="Lucas S."/>
            <person name="Han J."/>
            <person name="Lapidus A."/>
            <person name="Cheng J.-F."/>
            <person name="Goodwin L."/>
            <person name="Pitluck S."/>
            <person name="Peters L."/>
            <person name="Mikhailova N."/>
            <person name="Lu M."/>
            <person name="Saunders E."/>
            <person name="Han C."/>
            <person name="Tapia R."/>
            <person name="Land M."/>
            <person name="Hauser L."/>
            <person name="Kyrpides N."/>
            <person name="Ivanova N."/>
            <person name="Pagani I."/>
            <person name="Nazina T."/>
            <person name="Ivanova A."/>
            <person name="Parshina S."/>
            <person name="Kuever J."/>
            <person name="Muyzer G."/>
            <person name="Plugge C."/>
            <person name="Stams A."/>
            <person name="Woyke T."/>
        </authorList>
    </citation>
    <scope>NUCLEOTIDE SEQUENCE [LARGE SCALE GENOMIC DNA]</scope>
    <source>
        <strain evidence="4">DSM 6115 / VKM B-1805 / 17</strain>
    </source>
</reference>
<organism evidence="3 4">
    <name type="scientific">Desulfofundulus kuznetsovii (strain DSM 6115 / VKM B-1805 / 17)</name>
    <name type="common">Desulfotomaculum kuznetsovii</name>
    <dbReference type="NCBI Taxonomy" id="760568"/>
    <lineage>
        <taxon>Bacteria</taxon>
        <taxon>Bacillati</taxon>
        <taxon>Bacillota</taxon>
        <taxon>Clostridia</taxon>
        <taxon>Eubacteriales</taxon>
        <taxon>Peptococcaceae</taxon>
        <taxon>Desulfofundulus</taxon>
    </lineage>
</organism>
<dbReference type="AlphaFoldDB" id="A0AAU8Q143"/>
<dbReference type="PANTHER" id="PTHR36565">
    <property type="entry name" value="UPF0332 PROTEIN TM_1000"/>
    <property type="match status" value="1"/>
</dbReference>
<dbReference type="RefSeq" id="WP_013821823.1">
    <property type="nucleotide sequence ID" value="NC_015573.1"/>
</dbReference>
<dbReference type="EMBL" id="CP002770">
    <property type="protein sequence ID" value="AEG14308.1"/>
    <property type="molecule type" value="Genomic_DNA"/>
</dbReference>
<dbReference type="Pfam" id="PF05168">
    <property type="entry name" value="HEPN"/>
    <property type="match status" value="1"/>
</dbReference>
<keyword evidence="4" id="KW-1185">Reference proteome</keyword>
<dbReference type="InterPro" id="IPR007842">
    <property type="entry name" value="HEPN_dom"/>
</dbReference>
<evidence type="ECO:0000256" key="1">
    <source>
        <dbReference type="ARBA" id="ARBA00038248"/>
    </source>
</evidence>